<organism evidence="1 2">
    <name type="scientific">Fusobacterium ulcerans</name>
    <dbReference type="NCBI Taxonomy" id="861"/>
    <lineage>
        <taxon>Bacteria</taxon>
        <taxon>Fusobacteriati</taxon>
        <taxon>Fusobacteriota</taxon>
        <taxon>Fusobacteriia</taxon>
        <taxon>Fusobacteriales</taxon>
        <taxon>Fusobacteriaceae</taxon>
        <taxon>Fusobacterium</taxon>
    </lineage>
</organism>
<evidence type="ECO:0000313" key="1">
    <source>
        <dbReference type="EMBL" id="SQI99873.1"/>
    </source>
</evidence>
<dbReference type="RefSeq" id="WP_005979087.1">
    <property type="nucleotide sequence ID" value="NZ_BAABXY010000001.1"/>
</dbReference>
<evidence type="ECO:0000313" key="2">
    <source>
        <dbReference type="Proteomes" id="UP000249008"/>
    </source>
</evidence>
<sequence>MEVYVDNVKVEMKQKNFKSLGNAISAINKKLMKENKIPHEIYVNGSTLRDNSIIGGKDLKVIEVITKTHGAMILESILTAKESIDRYFEIFDDMEESGQESLNDEDEIQLIEMVIFLRWFYNLLLLIKENHILDFIYEDFDEYIEDFKKELEVAEQAYEARDLIGFIDILEFSIGDLLIEFYDNVEDYYNDIAEEENRKRLLN</sequence>
<dbReference type="GeneID" id="78454880"/>
<reference evidence="1 2" key="1">
    <citation type="submission" date="2018-06" db="EMBL/GenBank/DDBJ databases">
        <authorList>
            <consortium name="Pathogen Informatics"/>
            <person name="Doyle S."/>
        </authorList>
    </citation>
    <scope>NUCLEOTIDE SEQUENCE [LARGE SCALE GENOMIC DNA]</scope>
    <source>
        <strain evidence="1 2">NCTC12112</strain>
    </source>
</reference>
<dbReference type="KEGG" id="ful:C4N20_08665"/>
<accession>A0AAX1TVN1</accession>
<protein>
    <recommendedName>
        <fullName evidence="3">Chemotaxis protein</fullName>
    </recommendedName>
</protein>
<dbReference type="AlphaFoldDB" id="A0AAX1TVN1"/>
<proteinExistence type="predicted"/>
<dbReference type="EMBL" id="LS483487">
    <property type="protein sequence ID" value="SQI99873.1"/>
    <property type="molecule type" value="Genomic_DNA"/>
</dbReference>
<gene>
    <name evidence="1" type="ORF">NCTC12112_00283</name>
</gene>
<evidence type="ECO:0008006" key="3">
    <source>
        <dbReference type="Google" id="ProtNLM"/>
    </source>
</evidence>
<dbReference type="Proteomes" id="UP000249008">
    <property type="component" value="Chromosome 1"/>
</dbReference>
<name>A0AAX1TVN1_9FUSO</name>